<evidence type="ECO:0000313" key="2">
    <source>
        <dbReference type="Proteomes" id="UP000199580"/>
    </source>
</evidence>
<organism evidence="1 2">
    <name type="scientific">Flavobacterium noncentrifugens</name>
    <dbReference type="NCBI Taxonomy" id="1128970"/>
    <lineage>
        <taxon>Bacteria</taxon>
        <taxon>Pseudomonadati</taxon>
        <taxon>Bacteroidota</taxon>
        <taxon>Flavobacteriia</taxon>
        <taxon>Flavobacteriales</taxon>
        <taxon>Flavobacteriaceae</taxon>
        <taxon>Flavobacterium</taxon>
    </lineage>
</organism>
<dbReference type="EMBL" id="FNEZ01000007">
    <property type="protein sequence ID" value="SDK51327.1"/>
    <property type="molecule type" value="Genomic_DNA"/>
</dbReference>
<dbReference type="OrthoDB" id="328886at2"/>
<accession>A0A1G9CI31</accession>
<evidence type="ECO:0000313" key="1">
    <source>
        <dbReference type="EMBL" id="SDK51327.1"/>
    </source>
</evidence>
<gene>
    <name evidence="1" type="ORF">SAMN04487935_3536</name>
</gene>
<keyword evidence="2" id="KW-1185">Reference proteome</keyword>
<proteinExistence type="predicted"/>
<protein>
    <submittedName>
        <fullName evidence="1">Uncharacterized protein</fullName>
    </submittedName>
</protein>
<dbReference type="STRING" id="1128970.SAMN04487935_3536"/>
<sequence>MDNFTIDKPIKTICVTADSFPDGIEEAHMKLHATLADKDRRQFFGISWPGPDGEIIYKAAASEMEPGEAEKSGAETYTIKAGPYNSFYITDYRENLDGISRAFELLTAQHETDPDGFCLEWYINGKDVKCLVPLRTKQEDL</sequence>
<name>A0A1G9CI31_9FLAO</name>
<reference evidence="1 2" key="1">
    <citation type="submission" date="2016-10" db="EMBL/GenBank/DDBJ databases">
        <authorList>
            <person name="de Groot N.N."/>
        </authorList>
    </citation>
    <scope>NUCLEOTIDE SEQUENCE [LARGE SCALE GENOMIC DNA]</scope>
    <source>
        <strain evidence="1 2">CGMCC 1.10076</strain>
    </source>
</reference>
<dbReference type="Proteomes" id="UP000199580">
    <property type="component" value="Unassembled WGS sequence"/>
</dbReference>
<dbReference type="RefSeq" id="WP_091398684.1">
    <property type="nucleotide sequence ID" value="NZ_BKAI01000010.1"/>
</dbReference>
<dbReference type="AlphaFoldDB" id="A0A1G9CI31"/>